<proteinExistence type="predicted"/>
<accession>A0AAW7ZFX2</accession>
<name>A0AAW7ZFX2_9FIRM</name>
<evidence type="ECO:0000313" key="2">
    <source>
        <dbReference type="Proteomes" id="UP001172911"/>
    </source>
</evidence>
<evidence type="ECO:0000313" key="1">
    <source>
        <dbReference type="EMBL" id="MDO7788158.1"/>
    </source>
</evidence>
<dbReference type="EMBL" id="JARPTC010000019">
    <property type="protein sequence ID" value="MDO7788158.1"/>
    <property type="molecule type" value="Genomic_DNA"/>
</dbReference>
<dbReference type="AlphaFoldDB" id="A0AAW7ZFX2"/>
<gene>
    <name evidence="1" type="ORF">P6N53_13085</name>
</gene>
<organism evidence="1 2">
    <name type="scientific">Desulforamulus aquiferis</name>
    <dbReference type="NCBI Taxonomy" id="1397668"/>
    <lineage>
        <taxon>Bacteria</taxon>
        <taxon>Bacillati</taxon>
        <taxon>Bacillota</taxon>
        <taxon>Clostridia</taxon>
        <taxon>Eubacteriales</taxon>
        <taxon>Peptococcaceae</taxon>
        <taxon>Desulforamulus</taxon>
    </lineage>
</organism>
<protein>
    <recommendedName>
        <fullName evidence="3">HTH cro/C1-type domain-containing protein</fullName>
    </recommendedName>
</protein>
<reference evidence="1" key="1">
    <citation type="journal article" date="2023" name="J. Hazard. Mater.">
        <title>Anaerobic biodegradation of pyrene and benzo[a]pyrene by a new sulfate-reducing Desulforamulus aquiferis strain DSA.</title>
        <authorList>
            <person name="Zhang Z."/>
            <person name="Sun J."/>
            <person name="Gong X."/>
            <person name="Wang C."/>
            <person name="Wang H."/>
        </authorList>
    </citation>
    <scope>NUCLEOTIDE SEQUENCE</scope>
    <source>
        <strain evidence="1">DSA</strain>
    </source>
</reference>
<comment type="caution">
    <text evidence="1">The sequence shown here is derived from an EMBL/GenBank/DDBJ whole genome shotgun (WGS) entry which is preliminary data.</text>
</comment>
<reference evidence="1" key="2">
    <citation type="submission" date="2023-03" db="EMBL/GenBank/DDBJ databases">
        <authorList>
            <person name="Zhang Z."/>
        </authorList>
    </citation>
    <scope>NUCLEOTIDE SEQUENCE</scope>
    <source>
        <strain evidence="1">DSA</strain>
    </source>
</reference>
<evidence type="ECO:0008006" key="3">
    <source>
        <dbReference type="Google" id="ProtNLM"/>
    </source>
</evidence>
<sequence length="68" mass="7568">MKENSGTTLTEQLKDIGKRLFMLRESMGVMPEKIADTLEVSPADYLLYEAVKMCNSASLTPKTRPGCQ</sequence>
<keyword evidence="2" id="KW-1185">Reference proteome</keyword>
<dbReference type="Proteomes" id="UP001172911">
    <property type="component" value="Unassembled WGS sequence"/>
</dbReference>